<keyword evidence="1" id="KW-0472">Membrane</keyword>
<evidence type="ECO:0000256" key="1">
    <source>
        <dbReference type="SAM" id="Phobius"/>
    </source>
</evidence>
<keyword evidence="1" id="KW-0812">Transmembrane</keyword>
<evidence type="ECO:0000313" key="4">
    <source>
        <dbReference type="Proteomes" id="UP001610335"/>
    </source>
</evidence>
<accession>A0ABR4I6K6</accession>
<comment type="caution">
    <text evidence="3">The sequence shown here is derived from an EMBL/GenBank/DDBJ whole genome shotgun (WGS) entry which is preliminary data.</text>
</comment>
<name>A0ABR4I6K6_9EURO</name>
<keyword evidence="2" id="KW-0732">Signal</keyword>
<dbReference type="EMBL" id="JBFXLS010000053">
    <property type="protein sequence ID" value="KAL2823386.1"/>
    <property type="molecule type" value="Genomic_DNA"/>
</dbReference>
<keyword evidence="1" id="KW-1133">Transmembrane helix</keyword>
<reference evidence="3 4" key="1">
    <citation type="submission" date="2024-07" db="EMBL/GenBank/DDBJ databases">
        <title>Section-level genome sequencing and comparative genomics of Aspergillus sections Usti and Cavernicolus.</title>
        <authorList>
            <consortium name="Lawrence Berkeley National Laboratory"/>
            <person name="Nybo J.L."/>
            <person name="Vesth T.C."/>
            <person name="Theobald S."/>
            <person name="Frisvad J.C."/>
            <person name="Larsen T.O."/>
            <person name="Kjaerboelling I."/>
            <person name="Rothschild-Mancinelli K."/>
            <person name="Lyhne E.K."/>
            <person name="Kogle M.E."/>
            <person name="Barry K."/>
            <person name="Clum A."/>
            <person name="Na H."/>
            <person name="Ledsgaard L."/>
            <person name="Lin J."/>
            <person name="Lipzen A."/>
            <person name="Kuo A."/>
            <person name="Riley R."/>
            <person name="Mondo S."/>
            <person name="LaButti K."/>
            <person name="Haridas S."/>
            <person name="Pangalinan J."/>
            <person name="Salamov A.A."/>
            <person name="Simmons B.A."/>
            <person name="Magnuson J.K."/>
            <person name="Chen J."/>
            <person name="Drula E."/>
            <person name="Henrissat B."/>
            <person name="Wiebenga A."/>
            <person name="Lubbers R.J."/>
            <person name="Gomes A.C."/>
            <person name="Makela M.R."/>
            <person name="Stajich J."/>
            <person name="Grigoriev I.V."/>
            <person name="Mortensen U.H."/>
            <person name="De vries R.P."/>
            <person name="Baker S.E."/>
            <person name="Andersen M.R."/>
        </authorList>
    </citation>
    <scope>NUCLEOTIDE SEQUENCE [LARGE SCALE GENOMIC DNA]</scope>
    <source>
        <strain evidence="3 4">CBS 600.67</strain>
    </source>
</reference>
<feature type="signal peptide" evidence="2">
    <location>
        <begin position="1"/>
        <end position="21"/>
    </location>
</feature>
<proteinExistence type="predicted"/>
<sequence length="216" mass="23569">MQLTFLSHLVCTLGLIPLIQAVKSTASVDTLDPFDPRVTDPPEHAALAKEIEKRQLTQDLIAWSEYSSYWYSITCPANSNYAIHSTYAGCCGIGTSTCNYATACLPNGRVLYYQGEASCDPGSFCDSITVLSSTNRLDDAQTMIWCFSSGESVTHTWYRNTYDLTTSTTTQTRSTTTVTETATQTVEGDDTAGLRPPATMHSILGALMILVLLVVY</sequence>
<evidence type="ECO:0000256" key="2">
    <source>
        <dbReference type="SAM" id="SignalP"/>
    </source>
</evidence>
<organism evidence="3 4">
    <name type="scientific">Aspergillus cavernicola</name>
    <dbReference type="NCBI Taxonomy" id="176166"/>
    <lineage>
        <taxon>Eukaryota</taxon>
        <taxon>Fungi</taxon>
        <taxon>Dikarya</taxon>
        <taxon>Ascomycota</taxon>
        <taxon>Pezizomycotina</taxon>
        <taxon>Eurotiomycetes</taxon>
        <taxon>Eurotiomycetidae</taxon>
        <taxon>Eurotiales</taxon>
        <taxon>Aspergillaceae</taxon>
        <taxon>Aspergillus</taxon>
        <taxon>Aspergillus subgen. Nidulantes</taxon>
    </lineage>
</organism>
<evidence type="ECO:0000313" key="3">
    <source>
        <dbReference type="EMBL" id="KAL2823386.1"/>
    </source>
</evidence>
<gene>
    <name evidence="3" type="ORF">BDW59DRAFT_163349</name>
</gene>
<dbReference type="Proteomes" id="UP001610335">
    <property type="component" value="Unassembled WGS sequence"/>
</dbReference>
<protein>
    <submittedName>
        <fullName evidence="3">Uncharacterized protein</fullName>
    </submittedName>
</protein>
<feature type="chain" id="PRO_5045439327" evidence="2">
    <location>
        <begin position="22"/>
        <end position="216"/>
    </location>
</feature>
<feature type="transmembrane region" description="Helical" evidence="1">
    <location>
        <begin position="198"/>
        <end position="215"/>
    </location>
</feature>
<keyword evidence="4" id="KW-1185">Reference proteome</keyword>